<dbReference type="PANTHER" id="PTHR34407">
    <property type="entry name" value="EXPRESSED PROTEIN"/>
    <property type="match status" value="1"/>
</dbReference>
<dbReference type="CDD" id="cd00229">
    <property type="entry name" value="SGNH_hydrolase"/>
    <property type="match status" value="1"/>
</dbReference>
<dbReference type="EMBL" id="JBIGIB010000006">
    <property type="protein sequence ID" value="MFG6468849.1"/>
    <property type="molecule type" value="Genomic_DNA"/>
</dbReference>
<sequence>MNALQGLALACSLLLPVAAPAAPAANATPSPDTRLQALWQRLDAGQPVTVATVGGSITTGYAAQPPREQGWAAQLARALGPQVRLVNAGVSGTDSAAAVHRLQTQVLDAAPDLVVVEFGVNDPWLDPAVRGSSFEALLRRLLQASKPPAVVVLGLTQQGNQPRDAVDVQLQLAAHYALPALDFGRWMQARVDAGHDRWAALYDEPVHPNAVGHQRIAQALLETLQAHRPPRDAAVAPPARTAMPEPRFGRAHEFTRLLTGDTWPAPFGHGFARGGPVHPEWPGQQPGWAATADDAEAQWLVHGAEVAVFHAESEHFRNLEARVDDGPWVTLQGQVPERRGYLGWHYTVVARGLEPTAHLLQVRMKRDTWAGSGRPASLLAVMTAGLYPPALRPTAFERRNAPPPGAVQVPANDAHLRWVGRVGPAPGTAGGRLLAWSGTELRARFTGTALGLSFASTHWGTSHFTVEIDGRPLWLAVPGQGASHWQLREPLAAGEHTLRLVKRTEGSMAETALLSLSLAPGGALLAPPPARPLRLAFFGDSITAGACNGDVGDDQYDDLYFHDGTRAYGALTAQRLGADYVGIAVSGIGITATWHDLLMPQVWNRDAPRADAALAPVETPAPDVVLLNLGQNDHGFPASKGQAMAADFAPRYLAFVRQLRQRYPQARLVLLLGGMSAPREQPALPQAVQQAVATLRAEGDLRVWSYRFDAFAWAHPRIDVHARMADELTRFLQTEVLK</sequence>
<keyword evidence="5" id="KW-1185">Reference proteome</keyword>
<feature type="signal peptide" evidence="1">
    <location>
        <begin position="1"/>
        <end position="21"/>
    </location>
</feature>
<proteinExistence type="predicted"/>
<dbReference type="InterPro" id="IPR036514">
    <property type="entry name" value="SGNH_hydro_sf"/>
</dbReference>
<gene>
    <name evidence="4" type="ORF">ACG01O_19650</name>
</gene>
<evidence type="ECO:0000313" key="5">
    <source>
        <dbReference type="Proteomes" id="UP001606303"/>
    </source>
</evidence>
<comment type="caution">
    <text evidence="4">The sequence shown here is derived from an EMBL/GenBank/DDBJ whole genome shotgun (WGS) entry which is preliminary data.</text>
</comment>
<feature type="domain" description="SGNH hydrolase-type esterase" evidence="2">
    <location>
        <begin position="53"/>
        <end position="215"/>
    </location>
</feature>
<dbReference type="Proteomes" id="UP001606303">
    <property type="component" value="Unassembled WGS sequence"/>
</dbReference>
<evidence type="ECO:0000256" key="1">
    <source>
        <dbReference type="SAM" id="SignalP"/>
    </source>
</evidence>
<dbReference type="InterPro" id="IPR040794">
    <property type="entry name" value="CE2_N"/>
</dbReference>
<dbReference type="InterPro" id="IPR037461">
    <property type="entry name" value="CtCE2-like_dom"/>
</dbReference>
<dbReference type="SUPFAM" id="SSF52266">
    <property type="entry name" value="SGNH hydrolase"/>
    <property type="match status" value="2"/>
</dbReference>
<evidence type="ECO:0000259" key="3">
    <source>
        <dbReference type="Pfam" id="PF17996"/>
    </source>
</evidence>
<dbReference type="InterPro" id="IPR013830">
    <property type="entry name" value="SGNH_hydro"/>
</dbReference>
<feature type="domain" description="Carbohydrate esterase 2 N-terminal" evidence="3">
    <location>
        <begin position="419"/>
        <end position="528"/>
    </location>
</feature>
<name>A0ABW7H442_9BURK</name>
<evidence type="ECO:0000313" key="4">
    <source>
        <dbReference type="EMBL" id="MFG6468849.1"/>
    </source>
</evidence>
<protein>
    <submittedName>
        <fullName evidence="4">GDSL-type esterase/lipase family protein</fullName>
    </submittedName>
</protein>
<dbReference type="RefSeq" id="WP_394387107.1">
    <property type="nucleotide sequence ID" value="NZ_JBIGIB010000006.1"/>
</dbReference>
<dbReference type="Pfam" id="PF13472">
    <property type="entry name" value="Lipase_GDSL_2"/>
    <property type="match status" value="2"/>
</dbReference>
<dbReference type="Gene3D" id="2.60.120.260">
    <property type="entry name" value="Galactose-binding domain-like"/>
    <property type="match status" value="1"/>
</dbReference>
<feature type="chain" id="PRO_5045301584" evidence="1">
    <location>
        <begin position="22"/>
        <end position="738"/>
    </location>
</feature>
<reference evidence="4 5" key="1">
    <citation type="submission" date="2024-08" db="EMBL/GenBank/DDBJ databases">
        <authorList>
            <person name="Lu H."/>
        </authorList>
    </citation>
    <scope>NUCLEOTIDE SEQUENCE [LARGE SCALE GENOMIC DNA]</scope>
    <source>
        <strain evidence="4 5">BYS87W</strain>
    </source>
</reference>
<feature type="domain" description="SGNH hydrolase-type esterase" evidence="2">
    <location>
        <begin position="537"/>
        <end position="703"/>
    </location>
</feature>
<evidence type="ECO:0000259" key="2">
    <source>
        <dbReference type="Pfam" id="PF13472"/>
    </source>
</evidence>
<dbReference type="PANTHER" id="PTHR34407:SF1">
    <property type="entry name" value="SGNH HYDROLASE-TYPE ESTERASE DOMAIN-CONTAINING PROTEIN"/>
    <property type="match status" value="1"/>
</dbReference>
<accession>A0ABW7H442</accession>
<keyword evidence="1" id="KW-0732">Signal</keyword>
<dbReference type="Pfam" id="PF17996">
    <property type="entry name" value="CE2_N"/>
    <property type="match status" value="1"/>
</dbReference>
<dbReference type="CDD" id="cd01831">
    <property type="entry name" value="Endoglucanase_E_like"/>
    <property type="match status" value="1"/>
</dbReference>
<organism evidence="4 5">
    <name type="scientific">Pelomonas baiyunensis</name>
    <dbReference type="NCBI Taxonomy" id="3299026"/>
    <lineage>
        <taxon>Bacteria</taxon>
        <taxon>Pseudomonadati</taxon>
        <taxon>Pseudomonadota</taxon>
        <taxon>Betaproteobacteria</taxon>
        <taxon>Burkholderiales</taxon>
        <taxon>Sphaerotilaceae</taxon>
        <taxon>Roseateles</taxon>
    </lineage>
</organism>
<dbReference type="Gene3D" id="3.40.50.1110">
    <property type="entry name" value="SGNH hydrolase"/>
    <property type="match status" value="2"/>
</dbReference>